<sequence>MNQPLDHPDPVFTPLQICPGNGKPCGKPMKTLAVYKGAGSPSKKNLRGSLFQSCTDYNCLFTVHYTPAYDFDDATRLLNRIHYPGDPSGYPRTLRPPSNVSSQPGAPPPSLPAPAVPPMQPPFTPSQSLPPPVATLPAQQPTSIPNSTTPPIFSTVKHVGKILCARADCQTQSGARTQGSKLCIEGKCKKCCNRATKEAVSTGQARRSCTAHGQPEVLPHPSGPAQPQIALPPSLPNTITPNGSAAAPTGPPAAPASIPITASRATSEVPISSDPTAPSTQHSTAPLTTTLPKRAVANSDGQIQVGQGRSLARPLKGPWAKELDSEKPKQSLRSLKIQEQEMDERKKRTCVIVLYFENGKPPVRISHYIPSLPFFQLSASPQLVSDLGLRSTSRLDLWQGEWTTVTIDDVVRIEQPQRVLLKLRPNLLESLEDCPEIEDELQKQPRFFRGGMKRPASETFVSPVRSKVRRTVSPPPSPMTISEPKSFEPTTYGATSLEKVKTADVRHSNALISGSEPRSDGLAKLPMQLQPGEDGEDMKKWPFDYKVYQIHNGLIQIRKTLKAHEISQSMKRSHSRKSLKKGKVQPKYSITMKDAFFAAFPDAEAYHKSTFYDHRDLFEGYDKRIVHLFIDLGDSKKATYKHLVKALKDARHVPSPEATSESDSDSGNDSESDSDTRRSSSGPHGKAGRQNPSRDEDQYEPSACSSPSANAPISLASVPDLPDPSFTSSPTPEMFQRRIQDLKDLLEEILMEPSESQHFYNARASFNAGSSKNHTKLTTVLNDCIMYYGSAIHMAIVSELEKMFPSGSFDMGMLMPLTWDAVIQEFLFPEAVLLLIQDDLRISMPQALEILRKKRVVDKRIKAEPADGQTRQPLQEPTTIINLYTPSPSPQRAIKLEPDASPNLRSQFGEGKGKAKVKFPDSVEIIDLTFSDDD</sequence>
<gene>
    <name evidence="2" type="ORF">CVT26_004185</name>
</gene>
<dbReference type="InParanoid" id="A0A409WN26"/>
<dbReference type="EMBL" id="NHYE01004982">
    <property type="protein sequence ID" value="PPQ79907.1"/>
    <property type="molecule type" value="Genomic_DNA"/>
</dbReference>
<feature type="region of interest" description="Disordered" evidence="1">
    <location>
        <begin position="199"/>
        <end position="293"/>
    </location>
</feature>
<comment type="caution">
    <text evidence="2">The sequence shown here is derived from an EMBL/GenBank/DDBJ whole genome shotgun (WGS) entry which is preliminary data.</text>
</comment>
<accession>A0A409WN26</accession>
<feature type="compositionally biased region" description="Pro residues" evidence="1">
    <location>
        <begin position="105"/>
        <end position="134"/>
    </location>
</feature>
<feature type="region of interest" description="Disordered" evidence="1">
    <location>
        <begin position="650"/>
        <end position="734"/>
    </location>
</feature>
<protein>
    <recommendedName>
        <fullName evidence="4">Restriction of telomere capping protein 4 C-terminal domain-containing protein</fullName>
    </recommendedName>
</protein>
<feature type="compositionally biased region" description="Polar residues" evidence="1">
    <location>
        <begin position="263"/>
        <end position="291"/>
    </location>
</feature>
<dbReference type="OrthoDB" id="3065100at2759"/>
<evidence type="ECO:0000256" key="1">
    <source>
        <dbReference type="SAM" id="MobiDB-lite"/>
    </source>
</evidence>
<evidence type="ECO:0000313" key="2">
    <source>
        <dbReference type="EMBL" id="PPQ79907.1"/>
    </source>
</evidence>
<proteinExistence type="predicted"/>
<feature type="compositionally biased region" description="Low complexity" evidence="1">
    <location>
        <begin position="701"/>
        <end position="714"/>
    </location>
</feature>
<reference evidence="2 3" key="1">
    <citation type="journal article" date="2018" name="Evol. Lett.">
        <title>Horizontal gene cluster transfer increased hallucinogenic mushroom diversity.</title>
        <authorList>
            <person name="Reynolds H.T."/>
            <person name="Vijayakumar V."/>
            <person name="Gluck-Thaler E."/>
            <person name="Korotkin H.B."/>
            <person name="Matheny P.B."/>
            <person name="Slot J.C."/>
        </authorList>
    </citation>
    <scope>NUCLEOTIDE SEQUENCE [LARGE SCALE GENOMIC DNA]</scope>
    <source>
        <strain evidence="2 3">SRW20</strain>
    </source>
</reference>
<organism evidence="2 3">
    <name type="scientific">Gymnopilus dilepis</name>
    <dbReference type="NCBI Taxonomy" id="231916"/>
    <lineage>
        <taxon>Eukaryota</taxon>
        <taxon>Fungi</taxon>
        <taxon>Dikarya</taxon>
        <taxon>Basidiomycota</taxon>
        <taxon>Agaricomycotina</taxon>
        <taxon>Agaricomycetes</taxon>
        <taxon>Agaricomycetidae</taxon>
        <taxon>Agaricales</taxon>
        <taxon>Agaricineae</taxon>
        <taxon>Hymenogastraceae</taxon>
        <taxon>Gymnopilus</taxon>
    </lineage>
</organism>
<dbReference type="STRING" id="231916.A0A409WN26"/>
<evidence type="ECO:0000313" key="3">
    <source>
        <dbReference type="Proteomes" id="UP000284706"/>
    </source>
</evidence>
<feature type="region of interest" description="Disordered" evidence="1">
    <location>
        <begin position="459"/>
        <end position="490"/>
    </location>
</feature>
<keyword evidence="3" id="KW-1185">Reference proteome</keyword>
<name>A0A409WN26_9AGAR</name>
<dbReference type="AlphaFoldDB" id="A0A409WN26"/>
<evidence type="ECO:0008006" key="4">
    <source>
        <dbReference type="Google" id="ProtNLM"/>
    </source>
</evidence>
<dbReference type="Proteomes" id="UP000284706">
    <property type="component" value="Unassembled WGS sequence"/>
</dbReference>
<feature type="region of interest" description="Disordered" evidence="1">
    <location>
        <begin position="86"/>
        <end position="149"/>
    </location>
</feature>
<feature type="compositionally biased region" description="Acidic residues" evidence="1">
    <location>
        <begin position="660"/>
        <end position="673"/>
    </location>
</feature>